<organism evidence="3 4">
    <name type="scientific">Teratosphaeria nubilosa</name>
    <dbReference type="NCBI Taxonomy" id="161662"/>
    <lineage>
        <taxon>Eukaryota</taxon>
        <taxon>Fungi</taxon>
        <taxon>Dikarya</taxon>
        <taxon>Ascomycota</taxon>
        <taxon>Pezizomycotina</taxon>
        <taxon>Dothideomycetes</taxon>
        <taxon>Dothideomycetidae</taxon>
        <taxon>Mycosphaerellales</taxon>
        <taxon>Teratosphaeriaceae</taxon>
        <taxon>Teratosphaeria</taxon>
    </lineage>
</organism>
<feature type="region of interest" description="Disordered" evidence="1">
    <location>
        <begin position="201"/>
        <end position="220"/>
    </location>
</feature>
<feature type="chain" id="PRO_5026204123" evidence="2">
    <location>
        <begin position="19"/>
        <end position="347"/>
    </location>
</feature>
<feature type="region of interest" description="Disordered" evidence="1">
    <location>
        <begin position="261"/>
        <end position="347"/>
    </location>
</feature>
<keyword evidence="2" id="KW-0732">Signal</keyword>
<evidence type="ECO:0000256" key="2">
    <source>
        <dbReference type="SAM" id="SignalP"/>
    </source>
</evidence>
<feature type="compositionally biased region" description="Polar residues" evidence="1">
    <location>
        <begin position="261"/>
        <end position="275"/>
    </location>
</feature>
<sequence length="347" mass="38249">MLYCYIVLLFRWIEISAGRHVLLAVEQQVARAFDLRRRISLATAIHHTSSRSFLSLLRRRASMASFLGFTDDDPFFGDGPLPSESFGYVMPGSTLPDSFAPHPPRAPDLPAGSGFPAVPSPPTPGGRPHPQKRSQATSSQPAIDAEGHFDRLHGKYHRTMPDGRREIFQIPPGLPEHEVQAMVRKEDAKWVKRYKQRVRDHEARASKTQSLAASPATTPSERMLAPKVTYRPIEQSQMAPPPVMGASLPVTPMQQPQLRRQQNAVGECSDQQTFPLPQPPPVLRSGMRPPTLPEESPLLGYARRPHAGYPPLAMFTGGRQPLPTPGQTPMSTTPVAQNGFAPQPVLP</sequence>
<evidence type="ECO:0000256" key="1">
    <source>
        <dbReference type="SAM" id="MobiDB-lite"/>
    </source>
</evidence>
<proteinExistence type="predicted"/>
<evidence type="ECO:0000313" key="3">
    <source>
        <dbReference type="EMBL" id="KAF2766535.1"/>
    </source>
</evidence>
<evidence type="ECO:0000313" key="4">
    <source>
        <dbReference type="Proteomes" id="UP000799436"/>
    </source>
</evidence>
<gene>
    <name evidence="3" type="ORF">EJ03DRAFT_177297</name>
</gene>
<name>A0A6G1L140_9PEZI</name>
<feature type="compositionally biased region" description="Pro residues" evidence="1">
    <location>
        <begin position="118"/>
        <end position="127"/>
    </location>
</feature>
<dbReference type="Proteomes" id="UP000799436">
    <property type="component" value="Unassembled WGS sequence"/>
</dbReference>
<dbReference type="AlphaFoldDB" id="A0A6G1L140"/>
<feature type="signal peptide" evidence="2">
    <location>
        <begin position="1"/>
        <end position="18"/>
    </location>
</feature>
<feature type="compositionally biased region" description="Polar residues" evidence="1">
    <location>
        <begin position="206"/>
        <end position="220"/>
    </location>
</feature>
<keyword evidence="4" id="KW-1185">Reference proteome</keyword>
<reference evidence="3" key="1">
    <citation type="journal article" date="2020" name="Stud. Mycol.">
        <title>101 Dothideomycetes genomes: a test case for predicting lifestyles and emergence of pathogens.</title>
        <authorList>
            <person name="Haridas S."/>
            <person name="Albert R."/>
            <person name="Binder M."/>
            <person name="Bloem J."/>
            <person name="Labutti K."/>
            <person name="Salamov A."/>
            <person name="Andreopoulos B."/>
            <person name="Baker S."/>
            <person name="Barry K."/>
            <person name="Bills G."/>
            <person name="Bluhm B."/>
            <person name="Cannon C."/>
            <person name="Castanera R."/>
            <person name="Culley D."/>
            <person name="Daum C."/>
            <person name="Ezra D."/>
            <person name="Gonzalez J."/>
            <person name="Henrissat B."/>
            <person name="Kuo A."/>
            <person name="Liang C."/>
            <person name="Lipzen A."/>
            <person name="Lutzoni F."/>
            <person name="Magnuson J."/>
            <person name="Mondo S."/>
            <person name="Nolan M."/>
            <person name="Ohm R."/>
            <person name="Pangilinan J."/>
            <person name="Park H.-J."/>
            <person name="Ramirez L."/>
            <person name="Alfaro M."/>
            <person name="Sun H."/>
            <person name="Tritt A."/>
            <person name="Yoshinaga Y."/>
            <person name="Zwiers L.-H."/>
            <person name="Turgeon B."/>
            <person name="Goodwin S."/>
            <person name="Spatafora J."/>
            <person name="Crous P."/>
            <person name="Grigoriev I."/>
        </authorList>
    </citation>
    <scope>NUCLEOTIDE SEQUENCE</scope>
    <source>
        <strain evidence="3">CBS 116005</strain>
    </source>
</reference>
<feature type="compositionally biased region" description="Polar residues" evidence="1">
    <location>
        <begin position="325"/>
        <end position="336"/>
    </location>
</feature>
<dbReference type="EMBL" id="ML995870">
    <property type="protein sequence ID" value="KAF2766535.1"/>
    <property type="molecule type" value="Genomic_DNA"/>
</dbReference>
<feature type="region of interest" description="Disordered" evidence="1">
    <location>
        <begin position="97"/>
        <end position="145"/>
    </location>
</feature>
<accession>A0A6G1L140</accession>
<protein>
    <submittedName>
        <fullName evidence="3">Uncharacterized protein</fullName>
    </submittedName>
</protein>